<dbReference type="SUPFAM" id="SSF48452">
    <property type="entry name" value="TPR-like"/>
    <property type="match status" value="1"/>
</dbReference>
<evidence type="ECO:0000256" key="5">
    <source>
        <dbReference type="ARBA" id="ARBA00038253"/>
    </source>
</evidence>
<proteinExistence type="inferred from homology"/>
<feature type="coiled-coil region" evidence="7">
    <location>
        <begin position="415"/>
        <end position="442"/>
    </location>
</feature>
<gene>
    <name evidence="9" type="ORF">DW193_13825</name>
</gene>
<dbReference type="InterPro" id="IPR019734">
    <property type="entry name" value="TPR_rpt"/>
</dbReference>
<evidence type="ECO:0000313" key="10">
    <source>
        <dbReference type="Proteomes" id="UP000283713"/>
    </source>
</evidence>
<dbReference type="Pfam" id="PF13424">
    <property type="entry name" value="TPR_12"/>
    <property type="match status" value="1"/>
</dbReference>
<dbReference type="PANTHER" id="PTHR46630:SF1">
    <property type="entry name" value="TETRATRICOPEPTIDE REPEAT PROTEIN 29"/>
    <property type="match status" value="1"/>
</dbReference>
<dbReference type="RefSeq" id="WP_118292486.1">
    <property type="nucleotide sequence ID" value="NZ_CP181423.1"/>
</dbReference>
<dbReference type="GO" id="GO:0005737">
    <property type="term" value="C:cytoplasm"/>
    <property type="evidence" value="ECO:0007669"/>
    <property type="project" value="UniProtKB-SubCell"/>
</dbReference>
<keyword evidence="8" id="KW-0812">Transmembrane</keyword>
<evidence type="ECO:0000256" key="1">
    <source>
        <dbReference type="ARBA" id="ARBA00004496"/>
    </source>
</evidence>
<dbReference type="PROSITE" id="PS50005">
    <property type="entry name" value="TPR"/>
    <property type="match status" value="1"/>
</dbReference>
<evidence type="ECO:0000256" key="2">
    <source>
        <dbReference type="ARBA" id="ARBA00022490"/>
    </source>
</evidence>
<dbReference type="EMBL" id="QRKA01000020">
    <property type="protein sequence ID" value="RHH77063.1"/>
    <property type="molecule type" value="Genomic_DNA"/>
</dbReference>
<reference evidence="9 10" key="1">
    <citation type="submission" date="2018-08" db="EMBL/GenBank/DDBJ databases">
        <title>A genome reference for cultivated species of the human gut microbiota.</title>
        <authorList>
            <person name="Zou Y."/>
            <person name="Xue W."/>
            <person name="Luo G."/>
        </authorList>
    </citation>
    <scope>NUCLEOTIDE SEQUENCE [LARGE SCALE GENOMIC DNA]</scope>
    <source>
        <strain evidence="9 10">AM16-6</strain>
    </source>
</reference>
<evidence type="ECO:0000256" key="4">
    <source>
        <dbReference type="ARBA" id="ARBA00022803"/>
    </source>
</evidence>
<feature type="repeat" description="TPR" evidence="6">
    <location>
        <begin position="103"/>
        <end position="136"/>
    </location>
</feature>
<comment type="similarity">
    <text evidence="5">Belongs to the Rap family.</text>
</comment>
<accession>A0A414XT62</accession>
<feature type="transmembrane region" description="Helical" evidence="8">
    <location>
        <begin position="365"/>
        <end position="383"/>
    </location>
</feature>
<keyword evidence="2" id="KW-0963">Cytoplasm</keyword>
<evidence type="ECO:0000256" key="8">
    <source>
        <dbReference type="SAM" id="Phobius"/>
    </source>
</evidence>
<evidence type="ECO:0000313" key="9">
    <source>
        <dbReference type="EMBL" id="RHH77063.1"/>
    </source>
</evidence>
<keyword evidence="4 6" id="KW-0802">TPR repeat</keyword>
<evidence type="ECO:0000256" key="7">
    <source>
        <dbReference type="SAM" id="Coils"/>
    </source>
</evidence>
<dbReference type="AlphaFoldDB" id="A0A414XT62"/>
<dbReference type="InterPro" id="IPR011990">
    <property type="entry name" value="TPR-like_helical_dom_sf"/>
</dbReference>
<name>A0A414XT62_PHOVU</name>
<keyword evidence="7" id="KW-0175">Coiled coil</keyword>
<keyword evidence="8" id="KW-0472">Membrane</keyword>
<organism evidence="9 10">
    <name type="scientific">Phocaeicola vulgatus</name>
    <name type="common">Bacteroides vulgatus</name>
    <dbReference type="NCBI Taxonomy" id="821"/>
    <lineage>
        <taxon>Bacteria</taxon>
        <taxon>Pseudomonadati</taxon>
        <taxon>Bacteroidota</taxon>
        <taxon>Bacteroidia</taxon>
        <taxon>Bacteroidales</taxon>
        <taxon>Bacteroidaceae</taxon>
        <taxon>Phocaeicola</taxon>
    </lineage>
</organism>
<keyword evidence="3" id="KW-0677">Repeat</keyword>
<evidence type="ECO:0000256" key="3">
    <source>
        <dbReference type="ARBA" id="ARBA00022737"/>
    </source>
</evidence>
<dbReference type="PANTHER" id="PTHR46630">
    <property type="entry name" value="TETRATRICOPEPTIDE REPEAT PROTEIN 29"/>
    <property type="match status" value="1"/>
</dbReference>
<keyword evidence="8" id="KW-1133">Transmembrane helix</keyword>
<sequence length="580" mass="67270">MKNAMLIYLLAGCLYLFSCTSGKDYPIAMKQAMSCMDARPDSALALLETLADSMSNAPQETQMYYRLLTIKAEDKLYMPHTTDSVILSIVDYYRKKGDKERLFESYYYLGGTYRDMNDISRALKAYHQGIEVGEDTEQTLLQGMTYGQMGILFAYQELYDESRNMIRKALCCYGGLGDSVRYANTLATLARTYDGKNEKDSAFYYYKESYRIARKYEKDKLADGIAGEMGCFYYDEGQIGLAKQTLLKVLPAERKAGNVLLCLGSIYKDEGQVDSARYYWGEVLKYGNLHKQCYANYYLTDLEKTQGNEVLSLAYDKQYRILQDSINAITRTDAVEKLHLSYSFQHEEQKNHQLDLKNESYLKKIYLLLFVLLFSIALGVIVIQRIRIRKQKAIEQEKRLRLIQEEQYKHSLAYMRENERKLQEVERQLVEAAKQNDTLRQELLLSQRKVLETSGHQSAALLSNRELLEDAFRRSDVYAFFHQAEQEELKVQEEDWDALRTAIDIAYPQFTDRLYELCSKLSQRELYICYLIKLSLNCMSMTRILICTPSAISQARKRLYKKISGREGTGEDLDKLIADL</sequence>
<comment type="subcellular location">
    <subcellularLocation>
        <location evidence="1">Cytoplasm</location>
    </subcellularLocation>
</comment>
<dbReference type="Gene3D" id="1.25.40.10">
    <property type="entry name" value="Tetratricopeptide repeat domain"/>
    <property type="match status" value="1"/>
</dbReference>
<evidence type="ECO:0000256" key="6">
    <source>
        <dbReference type="PROSITE-ProRule" id="PRU00339"/>
    </source>
</evidence>
<dbReference type="SMART" id="SM00028">
    <property type="entry name" value="TPR"/>
    <property type="match status" value="4"/>
</dbReference>
<dbReference type="InterPro" id="IPR051476">
    <property type="entry name" value="Bac_ResReg_Asp_Phosphatase"/>
</dbReference>
<comment type="caution">
    <text evidence="9">The sequence shown here is derived from an EMBL/GenBank/DDBJ whole genome shotgun (WGS) entry which is preliminary data.</text>
</comment>
<dbReference type="Proteomes" id="UP000283713">
    <property type="component" value="Unassembled WGS sequence"/>
</dbReference>
<protein>
    <submittedName>
        <fullName evidence="9">Tetratricopeptide repeat protein</fullName>
    </submittedName>
</protein>